<evidence type="ECO:0000256" key="1">
    <source>
        <dbReference type="ARBA" id="ARBA00022481"/>
    </source>
</evidence>
<keyword evidence="3" id="KW-0547">Nucleotide-binding</keyword>
<protein>
    <submittedName>
        <fullName evidence="14">Rheb</fullName>
    </submittedName>
</protein>
<evidence type="ECO:0000256" key="8">
    <source>
        <dbReference type="ARBA" id="ARBA00023288"/>
    </source>
</evidence>
<evidence type="ECO:0000256" key="11">
    <source>
        <dbReference type="ARBA" id="ARBA00046278"/>
    </source>
</evidence>
<evidence type="ECO:0000256" key="12">
    <source>
        <dbReference type="ARBA" id="ARBA00049117"/>
    </source>
</evidence>
<dbReference type="GO" id="GO:0003924">
    <property type="term" value="F:GTPase activity"/>
    <property type="evidence" value="ECO:0007669"/>
    <property type="project" value="InterPro"/>
</dbReference>
<comment type="catalytic activity">
    <reaction evidence="12">
        <text>GTP + H2O = GDP + phosphate + H(+)</text>
        <dbReference type="Rhea" id="RHEA:19669"/>
        <dbReference type="ChEBI" id="CHEBI:15377"/>
        <dbReference type="ChEBI" id="CHEBI:15378"/>
        <dbReference type="ChEBI" id="CHEBI:37565"/>
        <dbReference type="ChEBI" id="CHEBI:43474"/>
        <dbReference type="ChEBI" id="CHEBI:58189"/>
    </reaction>
    <physiologicalReaction direction="left-to-right" evidence="12">
        <dbReference type="Rhea" id="RHEA:19670"/>
    </physiologicalReaction>
</comment>
<dbReference type="PRINTS" id="PR00449">
    <property type="entry name" value="RASTRNSFRMNG"/>
</dbReference>
<dbReference type="AlphaFoldDB" id="A0A2R4IKX3"/>
<evidence type="ECO:0000313" key="14">
    <source>
        <dbReference type="EMBL" id="AVV26995.1"/>
    </source>
</evidence>
<keyword evidence="9" id="KW-0636">Prenylation</keyword>
<name>A0A2R4IKX3_9ALVE</name>
<keyword evidence="5" id="KW-0460">Magnesium</keyword>
<keyword evidence="6" id="KW-0342">GTP-binding</keyword>
<dbReference type="InterPro" id="IPR027417">
    <property type="entry name" value="P-loop_NTPase"/>
</dbReference>
<evidence type="ECO:0000256" key="13">
    <source>
        <dbReference type="SAM" id="Phobius"/>
    </source>
</evidence>
<feature type="transmembrane region" description="Helical" evidence="13">
    <location>
        <begin position="310"/>
        <end position="328"/>
    </location>
</feature>
<dbReference type="Gene3D" id="3.40.50.300">
    <property type="entry name" value="P-loop containing nucleotide triphosphate hydrolases"/>
    <property type="match status" value="1"/>
</dbReference>
<evidence type="ECO:0000256" key="5">
    <source>
        <dbReference type="ARBA" id="ARBA00022842"/>
    </source>
</evidence>
<keyword evidence="1" id="KW-0488">Methylation</keyword>
<feature type="transmembrane region" description="Helical" evidence="13">
    <location>
        <begin position="207"/>
        <end position="231"/>
    </location>
</feature>
<dbReference type="InterPro" id="IPR005225">
    <property type="entry name" value="Small_GTP-bd"/>
</dbReference>
<evidence type="ECO:0000256" key="3">
    <source>
        <dbReference type="ARBA" id="ARBA00022741"/>
    </source>
</evidence>
<dbReference type="GO" id="GO:0016020">
    <property type="term" value="C:membrane"/>
    <property type="evidence" value="ECO:0007669"/>
    <property type="project" value="InterPro"/>
</dbReference>
<feature type="transmembrane region" description="Helical" evidence="13">
    <location>
        <begin position="269"/>
        <end position="290"/>
    </location>
</feature>
<keyword evidence="4" id="KW-0378">Hydrolase</keyword>
<dbReference type="SMART" id="SM00175">
    <property type="entry name" value="RAB"/>
    <property type="match status" value="1"/>
</dbReference>
<keyword evidence="8" id="KW-0449">Lipoprotein</keyword>
<keyword evidence="13" id="KW-0812">Transmembrane</keyword>
<keyword evidence="2" id="KW-0479">Metal-binding</keyword>
<dbReference type="PROSITE" id="PS51420">
    <property type="entry name" value="RHO"/>
    <property type="match status" value="1"/>
</dbReference>
<dbReference type="FunFam" id="3.40.50.300:FF:000273">
    <property type="entry name" value="GTP-binding protein Rheb homolog"/>
    <property type="match status" value="1"/>
</dbReference>
<dbReference type="Pfam" id="PF00071">
    <property type="entry name" value="Ras"/>
    <property type="match status" value="1"/>
</dbReference>
<dbReference type="SUPFAM" id="SSF52540">
    <property type="entry name" value="P-loop containing nucleoside triphosphate hydrolases"/>
    <property type="match status" value="1"/>
</dbReference>
<dbReference type="InterPro" id="IPR020849">
    <property type="entry name" value="Small_GTPase_Ras-type"/>
</dbReference>
<proteinExistence type="evidence at transcript level"/>
<dbReference type="PANTHER" id="PTHR24070">
    <property type="entry name" value="RAS, DI-RAS, AND RHEB FAMILY MEMBERS OF SMALL GTPASE SUPERFAMILY"/>
    <property type="match status" value="1"/>
</dbReference>
<keyword evidence="13" id="KW-1133">Transmembrane helix</keyword>
<dbReference type="GO" id="GO:0007165">
    <property type="term" value="P:signal transduction"/>
    <property type="evidence" value="ECO:0007669"/>
    <property type="project" value="InterPro"/>
</dbReference>
<dbReference type="GO" id="GO:0005525">
    <property type="term" value="F:GTP binding"/>
    <property type="evidence" value="ECO:0007669"/>
    <property type="project" value="UniProtKB-KW"/>
</dbReference>
<evidence type="ECO:0000256" key="9">
    <source>
        <dbReference type="ARBA" id="ARBA00023289"/>
    </source>
</evidence>
<evidence type="ECO:0000256" key="6">
    <source>
        <dbReference type="ARBA" id="ARBA00023134"/>
    </source>
</evidence>
<accession>A0A2R4IKX3</accession>
<sequence length="343" mass="38704">MQVEQQQQQRQRKFVVLGFSAVGKSALTNQFVHEHFPDYYNPTIEATFHKVVRFKGRDTEILIRDTAGQDEYTIFHHRYCVGVHGYVLLYSVDNRQSFEMVKIINEKLLNLIGTDRVPRVLVGNKIDLDDERKVSQEEARALADSWGCPFVECSAKINHNIGKIFSLLLNEIEKEEKDDTHTDSNCLSLCRRVLSVRHKQTLDTFSSVLICATLAIGLATAIIGAILGLGAHLQSSWLSYLMLVVGLFTLLMSFLGLVGIRQSNRDFQLVYCVSLLLVVVVQLASVSYLLASECESCTYVQERRVSVVTVSFVSLLIEIIAVALSFYLRNSVVEEITAYQMLP</sequence>
<organism evidence="14">
    <name type="scientific">Colponema vietnamica</name>
    <dbReference type="NCBI Taxonomy" id="1492817"/>
    <lineage>
        <taxon>Eukaryota</taxon>
        <taxon>Sar</taxon>
        <taxon>Alveolata</taxon>
        <taxon>Colponemida</taxon>
        <taxon>Colponemidia</taxon>
        <taxon>Colponema</taxon>
    </lineage>
</organism>
<evidence type="ECO:0000256" key="10">
    <source>
        <dbReference type="ARBA" id="ARBA00037969"/>
    </source>
</evidence>
<evidence type="ECO:0000256" key="7">
    <source>
        <dbReference type="ARBA" id="ARBA00023136"/>
    </source>
</evidence>
<dbReference type="GO" id="GO:0012505">
    <property type="term" value="C:endomembrane system"/>
    <property type="evidence" value="ECO:0007669"/>
    <property type="project" value="UniProtKB-SubCell"/>
</dbReference>
<dbReference type="SMART" id="SM00173">
    <property type="entry name" value="RAS"/>
    <property type="match status" value="1"/>
</dbReference>
<dbReference type="InterPro" id="IPR001806">
    <property type="entry name" value="Small_GTPase"/>
</dbReference>
<reference evidence="14" key="1">
    <citation type="journal article" date="2018" name="Sci. Rep.">
        <title>Extensive molecular tinkering in the evolution of the membrane attachment mode of the Rheb GTPase.</title>
        <authorList>
            <person name="Zahonova K."/>
            <person name="Petrzelkova R."/>
            <person name="Valach M."/>
            <person name="Yazaki E."/>
            <person name="Tikhonenkov D.V."/>
            <person name="Butenko A."/>
            <person name="Janouskovec J."/>
            <person name="Hrda S."/>
            <person name="Klimes V."/>
            <person name="Burger G."/>
            <person name="Inagaki Y."/>
            <person name="Keeling P.J."/>
            <person name="Hampl V."/>
            <person name="Flegontov P."/>
            <person name="Yurchenko V."/>
            <person name="Elias M."/>
        </authorList>
    </citation>
    <scope>NUCLEOTIDE SEQUENCE</scope>
    <source>
        <strain evidence="14">Colp-7a</strain>
    </source>
</reference>
<evidence type="ECO:0000256" key="4">
    <source>
        <dbReference type="ARBA" id="ARBA00022801"/>
    </source>
</evidence>
<dbReference type="GO" id="GO:0046872">
    <property type="term" value="F:metal ion binding"/>
    <property type="evidence" value="ECO:0007669"/>
    <property type="project" value="UniProtKB-KW"/>
</dbReference>
<dbReference type="EMBL" id="MG905955">
    <property type="protein sequence ID" value="AVV26995.1"/>
    <property type="molecule type" value="mRNA"/>
</dbReference>
<dbReference type="PROSITE" id="PS51421">
    <property type="entry name" value="RAS"/>
    <property type="match status" value="1"/>
</dbReference>
<dbReference type="SMART" id="SM00174">
    <property type="entry name" value="RHO"/>
    <property type="match status" value="1"/>
</dbReference>
<evidence type="ECO:0000256" key="2">
    <source>
        <dbReference type="ARBA" id="ARBA00022723"/>
    </source>
</evidence>
<dbReference type="PROSITE" id="PS51419">
    <property type="entry name" value="RAB"/>
    <property type="match status" value="1"/>
</dbReference>
<dbReference type="NCBIfam" id="TIGR00231">
    <property type="entry name" value="small_GTP"/>
    <property type="match status" value="1"/>
</dbReference>
<feature type="transmembrane region" description="Helical" evidence="13">
    <location>
        <begin position="237"/>
        <end position="257"/>
    </location>
</feature>
<comment type="similarity">
    <text evidence="10">Belongs to the small GTPase superfamily. Rheb family.</text>
</comment>
<keyword evidence="7 13" id="KW-0472">Membrane</keyword>
<comment type="subcellular location">
    <subcellularLocation>
        <location evidence="11">Endomembrane system</location>
        <topology evidence="11">Lipid-anchor</topology>
        <orientation evidence="11">Cytoplasmic side</orientation>
    </subcellularLocation>
</comment>